<dbReference type="EMBL" id="KZ989546">
    <property type="protein sequence ID" value="RKP25998.1"/>
    <property type="molecule type" value="Genomic_DNA"/>
</dbReference>
<dbReference type="GO" id="GO:0006364">
    <property type="term" value="P:rRNA processing"/>
    <property type="evidence" value="ECO:0007669"/>
    <property type="project" value="InterPro"/>
</dbReference>
<feature type="compositionally biased region" description="Basic residues" evidence="1">
    <location>
        <begin position="196"/>
        <end position="207"/>
    </location>
</feature>
<protein>
    <submittedName>
        <fullName evidence="3">Ribosomal RNA methyltransferase</fullName>
    </submittedName>
</protein>
<feature type="domain" description="Ribosomal RNA methyltransferase SPB1-like C-terminal" evidence="2">
    <location>
        <begin position="11"/>
        <end position="226"/>
    </location>
</feature>
<dbReference type="InterPro" id="IPR012920">
    <property type="entry name" value="rRNA_MeTfrase_SPB1-like_C"/>
</dbReference>
<feature type="region of interest" description="Disordered" evidence="1">
    <location>
        <begin position="189"/>
        <end position="234"/>
    </location>
</feature>
<dbReference type="GO" id="GO:0005634">
    <property type="term" value="C:nucleus"/>
    <property type="evidence" value="ECO:0007669"/>
    <property type="project" value="InterPro"/>
</dbReference>
<feature type="region of interest" description="Disordered" evidence="1">
    <location>
        <begin position="1"/>
        <end position="48"/>
    </location>
</feature>
<keyword evidence="3" id="KW-0808">Transferase</keyword>
<dbReference type="GO" id="GO:0008168">
    <property type="term" value="F:methyltransferase activity"/>
    <property type="evidence" value="ECO:0007669"/>
    <property type="project" value="UniProtKB-KW"/>
</dbReference>
<evidence type="ECO:0000256" key="1">
    <source>
        <dbReference type="SAM" id="MobiDB-lite"/>
    </source>
</evidence>
<feature type="compositionally biased region" description="Acidic residues" evidence="1">
    <location>
        <begin position="26"/>
        <end position="40"/>
    </location>
</feature>
<keyword evidence="3" id="KW-0489">Methyltransferase</keyword>
<name>A0A4P9Z106_9FUNG</name>
<evidence type="ECO:0000313" key="3">
    <source>
        <dbReference type="EMBL" id="RKP25998.1"/>
    </source>
</evidence>
<feature type="compositionally biased region" description="Acidic residues" evidence="1">
    <location>
        <begin position="7"/>
        <end position="18"/>
    </location>
</feature>
<proteinExistence type="predicted"/>
<dbReference type="GO" id="GO:0032259">
    <property type="term" value="P:methylation"/>
    <property type="evidence" value="ECO:0007669"/>
    <property type="project" value="UniProtKB-KW"/>
</dbReference>
<dbReference type="Proteomes" id="UP000278143">
    <property type="component" value="Unassembled WGS sequence"/>
</dbReference>
<dbReference type="Pfam" id="PF07780">
    <property type="entry name" value="Spb1_C"/>
    <property type="match status" value="1"/>
</dbReference>
<dbReference type="AlphaFoldDB" id="A0A4P9Z106"/>
<organism evidence="3 4">
    <name type="scientific">Syncephalis pseudoplumigaleata</name>
    <dbReference type="NCBI Taxonomy" id="1712513"/>
    <lineage>
        <taxon>Eukaryota</taxon>
        <taxon>Fungi</taxon>
        <taxon>Fungi incertae sedis</taxon>
        <taxon>Zoopagomycota</taxon>
        <taxon>Zoopagomycotina</taxon>
        <taxon>Zoopagomycetes</taxon>
        <taxon>Zoopagales</taxon>
        <taxon>Piptocephalidaceae</taxon>
        <taxon>Syncephalis</taxon>
    </lineage>
</organism>
<evidence type="ECO:0000313" key="4">
    <source>
        <dbReference type="Proteomes" id="UP000278143"/>
    </source>
</evidence>
<reference evidence="4" key="1">
    <citation type="journal article" date="2018" name="Nat. Microbiol.">
        <title>Leveraging single-cell genomics to expand the fungal tree of life.</title>
        <authorList>
            <person name="Ahrendt S.R."/>
            <person name="Quandt C.A."/>
            <person name="Ciobanu D."/>
            <person name="Clum A."/>
            <person name="Salamov A."/>
            <person name="Andreopoulos B."/>
            <person name="Cheng J.F."/>
            <person name="Woyke T."/>
            <person name="Pelin A."/>
            <person name="Henrissat B."/>
            <person name="Reynolds N.K."/>
            <person name="Benny G.L."/>
            <person name="Smith M.E."/>
            <person name="James T.Y."/>
            <person name="Grigoriev I.V."/>
        </authorList>
    </citation>
    <scope>NUCLEOTIDE SEQUENCE [LARGE SCALE GENOMIC DNA]</scope>
    <source>
        <strain evidence="4">Benny S71-1</strain>
    </source>
</reference>
<evidence type="ECO:0000259" key="2">
    <source>
        <dbReference type="Pfam" id="PF07780"/>
    </source>
</evidence>
<feature type="compositionally biased region" description="Basic residues" evidence="1">
    <location>
        <begin position="224"/>
        <end position="234"/>
    </location>
</feature>
<dbReference type="OrthoDB" id="1287559at2759"/>
<gene>
    <name evidence="3" type="ORF">SYNPS1DRAFT_14849</name>
</gene>
<keyword evidence="4" id="KW-1185">Reference proteome</keyword>
<accession>A0A4P9Z106</accession>
<sequence length="234" mass="26271">MAPSDASGDDDDDDDDVEIVAQEPDSTADEDASDSDGDGDAYDRDDKTLITAEAMTMAQQLVNRQKSRASLVDDGFNKRTHNDDASLPAWFIDDERRHNKLHLPVTKEAVRAIRERLKLLNARPIKKIAEAKARKKMRAVTRAQKLAKKANNIAENEDMTEAEKASTIAKMAAKQASKKPKNEVKLVVARGANRGLKGRPKGIKGRYKMVDPRMRKELRAQKRIDKKLKAKRRK</sequence>
<feature type="compositionally biased region" description="Basic and acidic residues" evidence="1">
    <location>
        <begin position="208"/>
        <end position="223"/>
    </location>
</feature>